<evidence type="ECO:0000256" key="13">
    <source>
        <dbReference type="ARBA" id="ARBA00051346"/>
    </source>
</evidence>
<dbReference type="EC" id="3.5.1.99" evidence="3"/>
<evidence type="ECO:0000256" key="16">
    <source>
        <dbReference type="ARBA" id="ARBA00052709"/>
    </source>
</evidence>
<comment type="caution">
    <text evidence="21">The sequence shown here is derived from an EMBL/GenBank/DDBJ whole genome shotgun (WGS) entry which is preliminary data.</text>
</comment>
<comment type="catalytic activity">
    <reaction evidence="11">
        <text>N-(5Z,8Z,11Z,14Z-eicosatetraenoyl)-L-serine + H2O = (5Z,8Z,11Z,14Z)-eicosatetraenoate + L-serine</text>
        <dbReference type="Rhea" id="RHEA:64116"/>
        <dbReference type="ChEBI" id="CHEBI:15377"/>
        <dbReference type="ChEBI" id="CHEBI:32395"/>
        <dbReference type="ChEBI" id="CHEBI:33384"/>
        <dbReference type="ChEBI" id="CHEBI:149697"/>
    </reaction>
    <physiologicalReaction direction="left-to-right" evidence="11">
        <dbReference type="Rhea" id="RHEA:64117"/>
    </physiologicalReaction>
</comment>
<evidence type="ECO:0000256" key="6">
    <source>
        <dbReference type="ARBA" id="ARBA00022963"/>
    </source>
</evidence>
<dbReference type="FunFam" id="3.90.1300.10:FF:000001">
    <property type="entry name" value="Fatty-acid amide hydrolase 1"/>
    <property type="match status" value="1"/>
</dbReference>
<feature type="binding site" evidence="19">
    <location>
        <position position="213"/>
    </location>
    <ligand>
        <name>substrate</name>
    </ligand>
</feature>
<evidence type="ECO:0000256" key="5">
    <source>
        <dbReference type="ARBA" id="ARBA00022801"/>
    </source>
</evidence>
<evidence type="ECO:0000256" key="2">
    <source>
        <dbReference type="ARBA" id="ARBA00009199"/>
    </source>
</evidence>
<feature type="active site" description="Acyl-ester intermediate" evidence="18">
    <location>
        <position position="237"/>
    </location>
</feature>
<comment type="catalytic activity">
    <reaction evidence="13">
        <text>N-(9Z-hexadecenoyl) ethanolamine + H2O = (9Z)-hexadecenoate + ethanolamine</text>
        <dbReference type="Rhea" id="RHEA:35563"/>
        <dbReference type="ChEBI" id="CHEBI:15377"/>
        <dbReference type="ChEBI" id="CHEBI:32372"/>
        <dbReference type="ChEBI" id="CHEBI:57603"/>
        <dbReference type="ChEBI" id="CHEBI:71465"/>
    </reaction>
    <physiologicalReaction direction="left-to-right" evidence="13">
        <dbReference type="Rhea" id="RHEA:35564"/>
    </physiologicalReaction>
</comment>
<gene>
    <name evidence="21" type="primary">Acey_s0235.g3206</name>
    <name evidence="21" type="ORF">Y032_0235g3206</name>
</gene>
<keyword evidence="5" id="KW-0378">Hydrolase</keyword>
<keyword evidence="7" id="KW-0443">Lipid metabolism</keyword>
<dbReference type="OrthoDB" id="6428749at2759"/>
<evidence type="ECO:0000256" key="18">
    <source>
        <dbReference type="PIRSR" id="PIRSR001221-1"/>
    </source>
</evidence>
<dbReference type="PIRSF" id="PIRSF001221">
    <property type="entry name" value="Amidase_fungi"/>
    <property type="match status" value="1"/>
</dbReference>
<dbReference type="Gene3D" id="3.90.1300.10">
    <property type="entry name" value="Amidase signature (AS) domain"/>
    <property type="match status" value="1"/>
</dbReference>
<dbReference type="PANTHER" id="PTHR45847">
    <property type="entry name" value="FATTY ACID AMIDE HYDROLASE"/>
    <property type="match status" value="1"/>
</dbReference>
<dbReference type="GO" id="GO:0017064">
    <property type="term" value="F:fatty acid amide hydrolase activity"/>
    <property type="evidence" value="ECO:0007669"/>
    <property type="project" value="UniProtKB-EC"/>
</dbReference>
<evidence type="ECO:0000313" key="21">
    <source>
        <dbReference type="EMBL" id="EYB89190.1"/>
    </source>
</evidence>
<sequence length="570" mass="64120">MLFLTALFLAAAGYLFYLFVQRRQRKQELNKIVEKRRRERDESIELARKAAASLDSELRERIGSWDFQQLRENLQSGTVSCIDVLKTYQWKALKAHKETNCATMFIKEAEKWANEWDEKAKVPGFVKPSLFGIPISLKECVPLQGYDQTRGFVQDVDAPTEIDSVMVQQIKFLGMVPFVQTNVPQSLLSYSCSNPVYGTTSNPLDKERTPGGSSGGESAIIAAGGSIIGIGGDVGGSIRIPCHFTGIAGIKPSHLRFSHRGVCGSVPGRPLINSNDGPMTKDIKTTVDFLKEVWRDDFISRQDPFVPPVLWNEDLYAEGKKYRIGYYVDDGWFTPIPAIQRAVLEAKSHLEAAGHTLVPFQPPSIPRIMRHFVRAVCVDGGAFLTKKLMNDLVDPSLYGQVVLLLVPLWLQRLLAYPAEYIFPRFANMMHSLALNTSELRETYAEIEEYRGDFVELMKERKLDALLCPPQVMTAPKHHIPARLFAACCYTAIFNLLDFGAGVVNVTKVTPEDNKKLMEEYPETDPWYRLAKDACKDCVGYPVNVQVAAPPYKEELVLRILRDIEIAVHPE</sequence>
<evidence type="ECO:0000256" key="11">
    <source>
        <dbReference type="ARBA" id="ARBA00050294"/>
    </source>
</evidence>
<comment type="catalytic activity">
    <reaction evidence="12">
        <text>N-(15Z-tetracosenoyl)-ethanolamine + H2O = (15Z)-tetracosenoate + ethanolamine</text>
        <dbReference type="Rhea" id="RHEA:63144"/>
        <dbReference type="ChEBI" id="CHEBI:15377"/>
        <dbReference type="ChEBI" id="CHEBI:32392"/>
        <dbReference type="ChEBI" id="CHEBI:57603"/>
        <dbReference type="ChEBI" id="CHEBI:146187"/>
    </reaction>
    <physiologicalReaction direction="left-to-right" evidence="12">
        <dbReference type="Rhea" id="RHEA:63145"/>
    </physiologicalReaction>
</comment>
<comment type="catalytic activity">
    <reaction evidence="10">
        <text>N-(5Z,8Z,11Z,14Z-eicosatetraenoyl)-ethanolamine + H2O = ethanolamine + (5Z,8Z,11Z,14Z)-eicosatetraenoate</text>
        <dbReference type="Rhea" id="RHEA:26136"/>
        <dbReference type="ChEBI" id="CHEBI:2700"/>
        <dbReference type="ChEBI" id="CHEBI:15377"/>
        <dbReference type="ChEBI" id="CHEBI:32395"/>
        <dbReference type="ChEBI" id="CHEBI:57603"/>
        <dbReference type="EC" id="3.5.1.99"/>
    </reaction>
    <physiologicalReaction direction="left-to-right" evidence="10">
        <dbReference type="Rhea" id="RHEA:26137"/>
    </physiologicalReaction>
</comment>
<dbReference type="SUPFAM" id="SSF75304">
    <property type="entry name" value="Amidase signature (AS) enzymes"/>
    <property type="match status" value="1"/>
</dbReference>
<evidence type="ECO:0000256" key="14">
    <source>
        <dbReference type="ARBA" id="ARBA00051454"/>
    </source>
</evidence>
<dbReference type="PANTHER" id="PTHR45847:SF11">
    <property type="entry name" value="AMIDASE DOMAIN-CONTAINING PROTEIN"/>
    <property type="match status" value="1"/>
</dbReference>
<dbReference type="InterPro" id="IPR036928">
    <property type="entry name" value="AS_sf"/>
</dbReference>
<keyword evidence="6" id="KW-0442">Lipid degradation</keyword>
<comment type="catalytic activity">
    <reaction evidence="8">
        <text>(9Z)-octadecenoate + glycine = N-(9Z-octadecenoyl)glycine + H2O</text>
        <dbReference type="Rhea" id="RHEA:51316"/>
        <dbReference type="ChEBI" id="CHEBI:15377"/>
        <dbReference type="ChEBI" id="CHEBI:30823"/>
        <dbReference type="ChEBI" id="CHEBI:57305"/>
        <dbReference type="ChEBI" id="CHEBI:133992"/>
    </reaction>
    <physiologicalReaction direction="right-to-left" evidence="8">
        <dbReference type="Rhea" id="RHEA:51318"/>
    </physiologicalReaction>
</comment>
<feature type="active site" description="Charge relay system" evidence="18">
    <location>
        <position position="138"/>
    </location>
</feature>
<name>A0A016SF28_9BILA</name>
<dbReference type="Proteomes" id="UP000024635">
    <property type="component" value="Unassembled WGS sequence"/>
</dbReference>
<feature type="domain" description="Amidase" evidence="20">
    <location>
        <begin position="83"/>
        <end position="557"/>
    </location>
</feature>
<evidence type="ECO:0000256" key="4">
    <source>
        <dbReference type="ARBA" id="ARBA00022553"/>
    </source>
</evidence>
<keyword evidence="22" id="KW-1185">Reference proteome</keyword>
<evidence type="ECO:0000256" key="8">
    <source>
        <dbReference type="ARBA" id="ARBA00047450"/>
    </source>
</evidence>
<reference evidence="22" key="1">
    <citation type="journal article" date="2015" name="Nat. Genet.">
        <title>The genome and transcriptome of the zoonotic hookworm Ancylostoma ceylanicum identify infection-specific gene families.</title>
        <authorList>
            <person name="Schwarz E.M."/>
            <person name="Hu Y."/>
            <person name="Antoshechkin I."/>
            <person name="Miller M.M."/>
            <person name="Sternberg P.W."/>
            <person name="Aroian R.V."/>
        </authorList>
    </citation>
    <scope>NUCLEOTIDE SEQUENCE</scope>
    <source>
        <strain evidence="22">HY135</strain>
    </source>
</reference>
<comment type="catalytic activity">
    <reaction evidence="1">
        <text>(9Z)-octadecenamide + H2O = (9Z)-octadecenoate + NH4(+)</text>
        <dbReference type="Rhea" id="RHEA:26506"/>
        <dbReference type="ChEBI" id="CHEBI:15377"/>
        <dbReference type="ChEBI" id="CHEBI:28938"/>
        <dbReference type="ChEBI" id="CHEBI:30823"/>
        <dbReference type="ChEBI" id="CHEBI:116314"/>
        <dbReference type="EC" id="3.5.1.99"/>
    </reaction>
    <physiologicalReaction direction="left-to-right" evidence="1">
        <dbReference type="Rhea" id="RHEA:26507"/>
    </physiologicalReaction>
</comment>
<dbReference type="InterPro" id="IPR052096">
    <property type="entry name" value="Endocannabinoid_amidase"/>
</dbReference>
<evidence type="ECO:0000313" key="22">
    <source>
        <dbReference type="Proteomes" id="UP000024635"/>
    </source>
</evidence>
<accession>A0A016SF28</accession>
<feature type="binding site" evidence="19">
    <location>
        <begin position="234"/>
        <end position="237"/>
    </location>
    <ligand>
        <name>substrate</name>
    </ligand>
</feature>
<dbReference type="InterPro" id="IPR023631">
    <property type="entry name" value="Amidase_dom"/>
</dbReference>
<evidence type="ECO:0000256" key="1">
    <source>
        <dbReference type="ARBA" id="ARBA00000208"/>
    </source>
</evidence>
<comment type="catalytic activity">
    <reaction evidence="9">
        <text>N-(9Z-octadecenoyl) ethanolamine + H2O = ethanolamine + (9Z)-octadecenoate</text>
        <dbReference type="Rhea" id="RHEA:45060"/>
        <dbReference type="ChEBI" id="CHEBI:15377"/>
        <dbReference type="ChEBI" id="CHEBI:30823"/>
        <dbReference type="ChEBI" id="CHEBI:57603"/>
        <dbReference type="ChEBI" id="CHEBI:71466"/>
    </reaction>
    <physiologicalReaction direction="left-to-right" evidence="9">
        <dbReference type="Rhea" id="RHEA:45061"/>
    </physiologicalReaction>
</comment>
<evidence type="ECO:0000256" key="15">
    <source>
        <dbReference type="ARBA" id="ARBA00052458"/>
    </source>
</evidence>
<dbReference type="PROSITE" id="PS00571">
    <property type="entry name" value="AMIDASES"/>
    <property type="match status" value="1"/>
</dbReference>
<organism evidence="21 22">
    <name type="scientific">Ancylostoma ceylanicum</name>
    <dbReference type="NCBI Taxonomy" id="53326"/>
    <lineage>
        <taxon>Eukaryota</taxon>
        <taxon>Metazoa</taxon>
        <taxon>Ecdysozoa</taxon>
        <taxon>Nematoda</taxon>
        <taxon>Chromadorea</taxon>
        <taxon>Rhabditida</taxon>
        <taxon>Rhabditina</taxon>
        <taxon>Rhabditomorpha</taxon>
        <taxon>Strongyloidea</taxon>
        <taxon>Ancylostomatidae</taxon>
        <taxon>Ancylostomatinae</taxon>
        <taxon>Ancylostoma</taxon>
    </lineage>
</organism>
<evidence type="ECO:0000256" key="19">
    <source>
        <dbReference type="PIRSR" id="PIRSR001221-2"/>
    </source>
</evidence>
<dbReference type="STRING" id="53326.A0A016SF28"/>
<feature type="active site" description="Charge relay system" evidence="18">
    <location>
        <position position="213"/>
    </location>
</feature>
<dbReference type="EMBL" id="JARK01001571">
    <property type="protein sequence ID" value="EYB89190.1"/>
    <property type="molecule type" value="Genomic_DNA"/>
</dbReference>
<evidence type="ECO:0000256" key="3">
    <source>
        <dbReference type="ARBA" id="ARBA00012112"/>
    </source>
</evidence>
<comment type="catalytic activity">
    <reaction evidence="14">
        <text>N-octadecanoyl ethanolamine + H2O = octadecanoate + ethanolamine</text>
        <dbReference type="Rhea" id="RHEA:63124"/>
        <dbReference type="ChEBI" id="CHEBI:15377"/>
        <dbReference type="ChEBI" id="CHEBI:25629"/>
        <dbReference type="ChEBI" id="CHEBI:57603"/>
        <dbReference type="ChEBI" id="CHEBI:85299"/>
    </reaction>
    <physiologicalReaction direction="left-to-right" evidence="14">
        <dbReference type="Rhea" id="RHEA:63125"/>
    </physiologicalReaction>
</comment>
<comment type="catalytic activity">
    <reaction evidence="16">
        <text>N-(5Z,8Z,11Z,14Z)-eicosatetraenoyl-glycine + H2O = (5Z,8Z,11Z,14Z)-eicosatetraenoate + glycine</text>
        <dbReference type="Rhea" id="RHEA:64108"/>
        <dbReference type="ChEBI" id="CHEBI:15377"/>
        <dbReference type="ChEBI" id="CHEBI:32395"/>
        <dbReference type="ChEBI" id="CHEBI:57305"/>
        <dbReference type="ChEBI" id="CHEBI:59002"/>
    </reaction>
    <physiologicalReaction direction="left-to-right" evidence="16">
        <dbReference type="Rhea" id="RHEA:64109"/>
    </physiologicalReaction>
</comment>
<evidence type="ECO:0000256" key="7">
    <source>
        <dbReference type="ARBA" id="ARBA00023098"/>
    </source>
</evidence>
<evidence type="ECO:0000256" key="17">
    <source>
        <dbReference type="ARBA" id="ARBA00077216"/>
    </source>
</evidence>
<evidence type="ECO:0000256" key="12">
    <source>
        <dbReference type="ARBA" id="ARBA00050992"/>
    </source>
</evidence>
<dbReference type="InterPro" id="IPR020556">
    <property type="entry name" value="Amidase_CS"/>
</dbReference>
<comment type="similarity">
    <text evidence="2">Belongs to the amidase family.</text>
</comment>
<dbReference type="Pfam" id="PF01425">
    <property type="entry name" value="Amidase"/>
    <property type="match status" value="1"/>
</dbReference>
<feature type="binding site" evidence="19">
    <location>
        <position position="187"/>
    </location>
    <ligand>
        <name>substrate</name>
    </ligand>
</feature>
<evidence type="ECO:0000256" key="10">
    <source>
        <dbReference type="ARBA" id="ARBA00048606"/>
    </source>
</evidence>
<proteinExistence type="inferred from homology"/>
<evidence type="ECO:0000259" key="20">
    <source>
        <dbReference type="Pfam" id="PF01425"/>
    </source>
</evidence>
<keyword evidence="4" id="KW-0597">Phosphoprotein</keyword>
<comment type="catalytic activity">
    <reaction evidence="15">
        <text>N-docosanoyl-ethanolamine + H2O = docosanoate + ethanolamine</text>
        <dbReference type="Rhea" id="RHEA:63128"/>
        <dbReference type="ChEBI" id="CHEBI:15377"/>
        <dbReference type="ChEBI" id="CHEBI:23858"/>
        <dbReference type="ChEBI" id="CHEBI:57603"/>
        <dbReference type="ChEBI" id="CHEBI:146186"/>
    </reaction>
    <physiologicalReaction direction="left-to-right" evidence="15">
        <dbReference type="Rhea" id="RHEA:63129"/>
    </physiologicalReaction>
</comment>
<protein>
    <recommendedName>
        <fullName evidence="3">fatty acid amide hydrolase</fullName>
        <ecNumber evidence="3">3.5.1.99</ecNumber>
    </recommendedName>
    <alternativeName>
        <fullName evidence="17">Anandamide amidohydrolase 1</fullName>
    </alternativeName>
</protein>
<dbReference type="GO" id="GO:0009062">
    <property type="term" value="P:fatty acid catabolic process"/>
    <property type="evidence" value="ECO:0007669"/>
    <property type="project" value="TreeGrafter"/>
</dbReference>
<evidence type="ECO:0000256" key="9">
    <source>
        <dbReference type="ARBA" id="ARBA00048052"/>
    </source>
</evidence>
<dbReference type="GO" id="GO:0004040">
    <property type="term" value="F:amidase activity"/>
    <property type="evidence" value="ECO:0007669"/>
    <property type="project" value="TreeGrafter"/>
</dbReference>
<dbReference type="AlphaFoldDB" id="A0A016SF28"/>